<evidence type="ECO:0000256" key="4">
    <source>
        <dbReference type="ARBA" id="ARBA00022729"/>
    </source>
</evidence>
<evidence type="ECO:0000256" key="6">
    <source>
        <dbReference type="SAM" id="MobiDB-lite"/>
    </source>
</evidence>
<comment type="domain">
    <text evidence="5">The RxLR-dEER motif acts to carry the protein into the host cell cytoplasm through binding to cell surface phosphatidylinositol-3-phosphate.</text>
</comment>
<evidence type="ECO:0000256" key="5">
    <source>
        <dbReference type="RuleBase" id="RU367124"/>
    </source>
</evidence>
<evidence type="ECO:0000256" key="1">
    <source>
        <dbReference type="ARBA" id="ARBA00004613"/>
    </source>
</evidence>
<dbReference type="Proteomes" id="UP000693981">
    <property type="component" value="Unassembled WGS sequence"/>
</dbReference>
<keyword evidence="8" id="KW-1185">Reference proteome</keyword>
<protein>
    <recommendedName>
        <fullName evidence="5">RxLR effector protein</fullName>
    </recommendedName>
</protein>
<evidence type="ECO:0000313" key="8">
    <source>
        <dbReference type="Proteomes" id="UP000693981"/>
    </source>
</evidence>
<reference evidence="7" key="1">
    <citation type="submission" date="2021-02" db="EMBL/GenBank/DDBJ databases">
        <authorList>
            <person name="Palmer J.M."/>
        </authorList>
    </citation>
    <scope>NUCLEOTIDE SEQUENCE</scope>
    <source>
        <strain evidence="7">SCRP23</strain>
    </source>
</reference>
<keyword evidence="3 5" id="KW-0964">Secreted</keyword>
<evidence type="ECO:0000256" key="3">
    <source>
        <dbReference type="ARBA" id="ARBA00022525"/>
    </source>
</evidence>
<accession>A0A8T1VTZ6</accession>
<comment type="caution">
    <text evidence="7">The sequence shown here is derived from an EMBL/GenBank/DDBJ whole genome shotgun (WGS) entry which is preliminary data.</text>
</comment>
<comment type="similarity">
    <text evidence="2 5">Belongs to the RxLR effector family.</text>
</comment>
<feature type="region of interest" description="Disordered" evidence="6">
    <location>
        <begin position="42"/>
        <end position="72"/>
    </location>
</feature>
<organism evidence="7 8">
    <name type="scientific">Phytophthora boehmeriae</name>
    <dbReference type="NCBI Taxonomy" id="109152"/>
    <lineage>
        <taxon>Eukaryota</taxon>
        <taxon>Sar</taxon>
        <taxon>Stramenopiles</taxon>
        <taxon>Oomycota</taxon>
        <taxon>Peronosporomycetes</taxon>
        <taxon>Peronosporales</taxon>
        <taxon>Peronosporaceae</taxon>
        <taxon>Phytophthora</taxon>
    </lineage>
</organism>
<name>A0A8T1VTZ6_9STRA</name>
<gene>
    <name evidence="7" type="ORF">PHYBOEH_009337</name>
</gene>
<comment type="subcellular location">
    <subcellularLocation>
        <location evidence="1 5">Secreted</location>
    </subcellularLocation>
</comment>
<keyword evidence="4" id="KW-0732">Signal</keyword>
<dbReference type="OrthoDB" id="128728at2759"/>
<dbReference type="AlphaFoldDB" id="A0A8T1VTZ6"/>
<evidence type="ECO:0000313" key="7">
    <source>
        <dbReference type="EMBL" id="KAG7384697.1"/>
    </source>
</evidence>
<dbReference type="Pfam" id="PF16810">
    <property type="entry name" value="RXLR"/>
    <property type="match status" value="1"/>
</dbReference>
<proteinExistence type="inferred from homology"/>
<dbReference type="InterPro" id="IPR031825">
    <property type="entry name" value="RXLR"/>
</dbReference>
<comment type="function">
    <text evidence="5">Effector that suppresses plant defense responses during pathogen infection.</text>
</comment>
<evidence type="ECO:0000256" key="2">
    <source>
        <dbReference type="ARBA" id="ARBA00010400"/>
    </source>
</evidence>
<sequence length="142" mass="16276">MVTLLTSTDAAVYVDKHLKIFEGPTSAAQFASTLEVSDVRKRSLRLTDTGNRDDKEDDSRSEDEEERKGGTSIVQSIHKIKNYRDAWMLRQIAKGNSAEHTLAKLGVPYQLVNGEKVYSIRNPTYSRYLDWVKYNRDQRYSA</sequence>
<dbReference type="EMBL" id="JAGDFL010000586">
    <property type="protein sequence ID" value="KAG7384697.1"/>
    <property type="molecule type" value="Genomic_DNA"/>
</dbReference>